<dbReference type="Pfam" id="PF24492">
    <property type="entry name" value="HEAT_ECM29"/>
    <property type="match status" value="1"/>
</dbReference>
<dbReference type="InterPro" id="IPR024372">
    <property type="entry name" value="Ecm29_N"/>
</dbReference>
<accession>A0A0K0E984</accession>
<dbReference type="STRING" id="6248.A0A0K0E984"/>
<name>A0A0K0E984_STRER</name>
<dbReference type="Gene3D" id="1.25.10.10">
    <property type="entry name" value="Leucine-rich Repeat Variant"/>
    <property type="match status" value="3"/>
</dbReference>
<dbReference type="InterPro" id="IPR016024">
    <property type="entry name" value="ARM-type_fold"/>
</dbReference>
<dbReference type="InterPro" id="IPR011989">
    <property type="entry name" value="ARM-like"/>
</dbReference>
<dbReference type="AlphaFoldDB" id="A0A0K0E984"/>
<keyword evidence="3" id="KW-0677">Repeat</keyword>
<evidence type="ECO:0000313" key="9">
    <source>
        <dbReference type="WBParaSite" id="TCONS_00002864.p1"/>
    </source>
</evidence>
<dbReference type="WBParaSite" id="SSTP_0000606800.1">
    <property type="protein sequence ID" value="SSTP_0000606800.1"/>
    <property type="gene ID" value="SSTP_0000606800"/>
</dbReference>
<keyword evidence="4" id="KW-0647">Proteasome</keyword>
<dbReference type="PANTHER" id="PTHR23346">
    <property type="entry name" value="TRANSLATIONAL ACTIVATOR GCN1-RELATED"/>
    <property type="match status" value="1"/>
</dbReference>
<dbReference type="Proteomes" id="UP000035681">
    <property type="component" value="Unplaced"/>
</dbReference>
<feature type="domain" description="Proteasome component Ecm29 N-terminal" evidence="5">
    <location>
        <begin position="6"/>
        <end position="499"/>
    </location>
</feature>
<evidence type="ECO:0000256" key="2">
    <source>
        <dbReference type="ARBA" id="ARBA00022490"/>
    </source>
</evidence>
<dbReference type="GO" id="GO:0036503">
    <property type="term" value="P:ERAD pathway"/>
    <property type="evidence" value="ECO:0007669"/>
    <property type="project" value="TreeGrafter"/>
</dbReference>
<evidence type="ECO:0000313" key="8">
    <source>
        <dbReference type="WBParaSite" id="SSTP_0000606800.1"/>
    </source>
</evidence>
<keyword evidence="2" id="KW-0963">Cytoplasm</keyword>
<evidence type="ECO:0000313" key="7">
    <source>
        <dbReference type="Proteomes" id="UP000035681"/>
    </source>
</evidence>
<organism evidence="8">
    <name type="scientific">Strongyloides stercoralis</name>
    <name type="common">Threadworm</name>
    <dbReference type="NCBI Taxonomy" id="6248"/>
    <lineage>
        <taxon>Eukaryota</taxon>
        <taxon>Metazoa</taxon>
        <taxon>Ecdysozoa</taxon>
        <taxon>Nematoda</taxon>
        <taxon>Chromadorea</taxon>
        <taxon>Rhabditida</taxon>
        <taxon>Tylenchina</taxon>
        <taxon>Panagrolaimomorpha</taxon>
        <taxon>Strongyloidoidea</taxon>
        <taxon>Strongyloididae</taxon>
        <taxon>Strongyloides</taxon>
    </lineage>
</organism>
<feature type="domain" description="Proteasome adapter and scaffold protein ECM29 HEAT-repeat" evidence="6">
    <location>
        <begin position="1260"/>
        <end position="1416"/>
    </location>
</feature>
<comment type="subcellular location">
    <subcellularLocation>
        <location evidence="1">Cytoplasm</location>
    </subcellularLocation>
</comment>
<dbReference type="InterPro" id="IPR055443">
    <property type="entry name" value="HEAT_ECM29"/>
</dbReference>
<dbReference type="GO" id="GO:0000502">
    <property type="term" value="C:proteasome complex"/>
    <property type="evidence" value="ECO:0007669"/>
    <property type="project" value="UniProtKB-KW"/>
</dbReference>
<evidence type="ECO:0000256" key="1">
    <source>
        <dbReference type="ARBA" id="ARBA00004496"/>
    </source>
</evidence>
<proteinExistence type="predicted"/>
<reference evidence="8" key="1">
    <citation type="submission" date="2015-08" db="UniProtKB">
        <authorList>
            <consortium name="WormBaseParasite"/>
        </authorList>
    </citation>
    <scope>IDENTIFICATION</scope>
</reference>
<evidence type="ECO:0000259" key="6">
    <source>
        <dbReference type="Pfam" id="PF24492"/>
    </source>
</evidence>
<dbReference type="GO" id="GO:0043248">
    <property type="term" value="P:proteasome assembly"/>
    <property type="evidence" value="ECO:0007669"/>
    <property type="project" value="InterPro"/>
</dbReference>
<dbReference type="WBParaSite" id="TCONS_00002864.p1">
    <property type="protein sequence ID" value="TCONS_00002864.p1"/>
    <property type="gene ID" value="XLOC_002658"/>
</dbReference>
<dbReference type="GO" id="GO:0005634">
    <property type="term" value="C:nucleus"/>
    <property type="evidence" value="ECO:0007669"/>
    <property type="project" value="TreeGrafter"/>
</dbReference>
<sequence length="1828" mass="208345">MTAQKLDNYFFRLASIEEKDRLEKFVLDNLVEILKFFDTPDSTIIKSATELITHLKKRISYEGNIKLPIIKLFELLKDQKNPYIINLSLFFVRTTIKNINEPSEAIQIFPYLFDAILSHTSNRKYCDELLFFSIKLFHTISTQVKRTEYPKTIKNLIEENTILKNELLTFFQHCLAFPNESEETGNRRIKLIEGGEQVYPPSGSTNSMYLKLAYFIKNTGVVNLDVKIGIIKTLSYHVFEEKEIFHLLIMGKAYQSDVVSNIADLALKTLDTKDCLEDKGCISKLFLLYLGDMNPKTSIEKRIGGGTYEMKVIILTNLLRSTLASINFPTNVSVAFESLFKENSEIPQKLQFLSIQFLKNIIDNAPDAFIPNFGKIFLIKLKKLITDCYFSNVVAIAYQCMGTIGKRVPNLVANDIPFIQDTFDALSTAPSDVESAISDCLLSWLEVIRDHSTDVNINLIEAIVGEYLTHKNPICVLTSIKFFKVLLKFPKVNLRWELIKAYGSDRLEIKLECQRLLAMSLDNINVIPDIIESIEFFYDKIENTETIKTTNEKEHLKKQISSETYLMTINYILALIVLSENNDSNQSTLFLKNSEPDEKLELIVTPIKKFLKKNQHKLNDKDCFTKLWKIGFQAINKGNLNDLRLFTILGMILKYVDINNFDKKYIESCQTLLKNNALMTNKHSFNNTCSYIYTYLLSIDEKKKVYKSTLDELKNGNSPSGGHNWILINLTFSLGKDEYCKTLNYFIEILRLCLKSPSIQLESCFCALSDLFRFYPLVQKNLFAESIKENEELYAEFVKVLALIPISMKDTITYVSKAAAVSCLGYLSTLNMPIKIVDDSFNALKEVGKVAAQPELQFTVGDSLFDWIFGDVAPSRSNIFDCKDTFNDINPNIEETKRRLVKRFFNEIIILAGSDKNRHMRGSSYIWLVIFSQLITDDNSKNRQVDIKNELNKYLSVIQQTFINGLSENNDLIQDICSKGLGHIFGIAEKEQKDKLLSELTESLASGKTLTIKIEDDEPIFENNALGQTPDGGNLTTYKEICSLAADMNQPDLVYKFMTLASHNALWNSRKGAAFGVSAILDQLGDNTLNALSGLIPKLYRYTYDPDPKVQLSMKSIWRALTSNQQGVIDKYAYNILKEIIPTLTDKEWRMREASCFALGDLLSSHCTPEMYDEFGDILYTLLRVQDDIKESVRVSAERCLKQYKRAIIKASTKKGGEKIISKVLPVLIDKGMQSNVKANRGFSLSMVMEMAKEIKEKIIPYLPIVMSCLLDAMSETEPSVINYIATRSNADELEILDNVRASTARTSPMMSALHDCIPMIDETIIINVYPLLIDRMKNSIGFVTRSAVCNVIINLSIRRAICFTKNTNVTDKLINSLAISGLNDRNPTIRNEFGQAISYILKYSSNSQCLKIINSYIITPLKRHGETEDHDENKLKSVGQLLKNINEHSGEELKSHLPNIVPYVFLIICKDYPKEDLEGKAIKEFWLSVWEELVATVDLACKTYFKDILAVALETLKDSSVWSVKACAAVMLAKVVDVIQDKLDISAAGELFETITLLFAGRIWDGKIKIFEPLIGIIQNKGEDLKRYWNEEKISQQFKLIWKECNKKNKLYKVKAIELCGMYVEKLNCEEYAEELIIYINELFTSQNDESSDDETAEDKKRKCDEDIKFTNQLFVGLSHAICVTSGDVLLKGISIFTNSFQNSTTYIKTKQSALNNLHYFLLHRNVGHSGALDVTQLFVIISKLSDEDGGVNITESFSSDLRRLMCALFDGNMLYINKNDDNVKTWKENMLMNKKMIREFTGQKIERKLKSIDEWENVPSNAMVLI</sequence>
<dbReference type="PANTHER" id="PTHR23346:SF19">
    <property type="entry name" value="PROTEASOME ADAPTER AND SCAFFOLD PROTEIN ECM29"/>
    <property type="match status" value="1"/>
</dbReference>
<evidence type="ECO:0000259" key="5">
    <source>
        <dbReference type="Pfam" id="PF13001"/>
    </source>
</evidence>
<evidence type="ECO:0000256" key="4">
    <source>
        <dbReference type="ARBA" id="ARBA00022942"/>
    </source>
</evidence>
<evidence type="ECO:0000256" key="3">
    <source>
        <dbReference type="ARBA" id="ARBA00022737"/>
    </source>
</evidence>
<dbReference type="GO" id="GO:0060090">
    <property type="term" value="F:molecular adaptor activity"/>
    <property type="evidence" value="ECO:0007669"/>
    <property type="project" value="InterPro"/>
</dbReference>
<keyword evidence="7" id="KW-1185">Reference proteome</keyword>
<dbReference type="Pfam" id="PF13001">
    <property type="entry name" value="ECM29_N"/>
    <property type="match status" value="1"/>
</dbReference>
<dbReference type="GO" id="GO:0005737">
    <property type="term" value="C:cytoplasm"/>
    <property type="evidence" value="ECO:0007669"/>
    <property type="project" value="UniProtKB-SubCell"/>
</dbReference>
<protein>
    <submittedName>
        <fullName evidence="8">Proteasome component M29</fullName>
    </submittedName>
    <submittedName>
        <fullName evidence="9">TOG domain-containing protein</fullName>
    </submittedName>
</protein>
<dbReference type="SUPFAM" id="SSF48371">
    <property type="entry name" value="ARM repeat"/>
    <property type="match status" value="2"/>
</dbReference>